<dbReference type="SMART" id="SM00835">
    <property type="entry name" value="Cupin_1"/>
    <property type="match status" value="1"/>
</dbReference>
<dbReference type="Gene3D" id="2.60.120.10">
    <property type="entry name" value="Jelly Rolls"/>
    <property type="match status" value="1"/>
</dbReference>
<dbReference type="GeneID" id="16992088"/>
<keyword evidence="1" id="KW-0732">Signal</keyword>
<keyword evidence="4" id="KW-1185">Reference proteome</keyword>
<feature type="domain" description="Cupin type-1" evidence="2">
    <location>
        <begin position="44"/>
        <end position="196"/>
    </location>
</feature>
<dbReference type="AlphaFoldDB" id="M1V695"/>
<name>M1V695_CYAM1</name>
<dbReference type="InterPro" id="IPR006045">
    <property type="entry name" value="Cupin_1"/>
</dbReference>
<reference evidence="3 4" key="2">
    <citation type="journal article" date="2007" name="BMC Biol.">
        <title>A 100%-complete sequence reveals unusually simple genomic features in the hot-spring red alga Cyanidioschyzon merolae.</title>
        <authorList>
            <person name="Nozaki H."/>
            <person name="Takano H."/>
            <person name="Misumi O."/>
            <person name="Terasawa K."/>
            <person name="Matsuzaki M."/>
            <person name="Maruyama S."/>
            <person name="Nishida K."/>
            <person name="Yagisawa F."/>
            <person name="Yoshida Y."/>
            <person name="Fujiwara T."/>
            <person name="Takio S."/>
            <person name="Tamura K."/>
            <person name="Chung S.J."/>
            <person name="Nakamura S."/>
            <person name="Kuroiwa H."/>
            <person name="Tanaka K."/>
            <person name="Sato N."/>
            <person name="Kuroiwa T."/>
        </authorList>
    </citation>
    <scope>NUCLEOTIDE SEQUENCE [LARGE SCALE GENOMIC DNA]</scope>
    <source>
        <strain evidence="3 4">10D</strain>
    </source>
</reference>
<dbReference type="Pfam" id="PF00190">
    <property type="entry name" value="Cupin_1"/>
    <property type="match status" value="1"/>
</dbReference>
<dbReference type="OrthoDB" id="10322420at2759"/>
<dbReference type="PANTHER" id="PTHR31189">
    <property type="entry name" value="OS03G0336100 PROTEIN-RELATED"/>
    <property type="match status" value="1"/>
</dbReference>
<dbReference type="KEGG" id="cme:CYME_CMA024C"/>
<protein>
    <recommendedName>
        <fullName evidence="2">Cupin type-1 domain-containing protein</fullName>
    </recommendedName>
</protein>
<dbReference type="Gramene" id="CMA024CT">
    <property type="protein sequence ID" value="CMA024CT"/>
    <property type="gene ID" value="CMA024C"/>
</dbReference>
<dbReference type="InterPro" id="IPR011051">
    <property type="entry name" value="RmlC_Cupin_sf"/>
</dbReference>
<feature type="chain" id="PRO_5004018262" description="Cupin type-1 domain-containing protein" evidence="1">
    <location>
        <begin position="25"/>
        <end position="216"/>
    </location>
</feature>
<evidence type="ECO:0000313" key="3">
    <source>
        <dbReference type="EMBL" id="BAM78744.1"/>
    </source>
</evidence>
<dbReference type="InterPro" id="IPR014710">
    <property type="entry name" value="RmlC-like_jellyroll"/>
</dbReference>
<dbReference type="InterPro" id="IPR050253">
    <property type="entry name" value="Seed_Storage-Functional"/>
</dbReference>
<dbReference type="Proteomes" id="UP000007014">
    <property type="component" value="Chromosome 1"/>
</dbReference>
<reference evidence="3 4" key="1">
    <citation type="journal article" date="2004" name="Nature">
        <title>Genome sequence of the ultrasmall unicellular red alga Cyanidioschyzon merolae 10D.</title>
        <authorList>
            <person name="Matsuzaki M."/>
            <person name="Misumi O."/>
            <person name="Shin-i T."/>
            <person name="Maruyama S."/>
            <person name="Takahara M."/>
            <person name="Miyagishima S."/>
            <person name="Mori T."/>
            <person name="Nishida K."/>
            <person name="Yagisawa F."/>
            <person name="Nishida K."/>
            <person name="Yoshida Y."/>
            <person name="Nishimura Y."/>
            <person name="Nakao S."/>
            <person name="Kobayashi T."/>
            <person name="Momoyama Y."/>
            <person name="Higashiyama T."/>
            <person name="Minoda A."/>
            <person name="Sano M."/>
            <person name="Nomoto H."/>
            <person name="Oishi K."/>
            <person name="Hayashi H."/>
            <person name="Ohta F."/>
            <person name="Nishizaka S."/>
            <person name="Haga S."/>
            <person name="Miura S."/>
            <person name="Morishita T."/>
            <person name="Kabeya Y."/>
            <person name="Terasawa K."/>
            <person name="Suzuki Y."/>
            <person name="Ishii Y."/>
            <person name="Asakawa S."/>
            <person name="Takano H."/>
            <person name="Ohta N."/>
            <person name="Kuroiwa H."/>
            <person name="Tanaka K."/>
            <person name="Shimizu N."/>
            <person name="Sugano S."/>
            <person name="Sato N."/>
            <person name="Nozaki H."/>
            <person name="Ogasawara N."/>
            <person name="Kohara Y."/>
            <person name="Kuroiwa T."/>
        </authorList>
    </citation>
    <scope>NUCLEOTIDE SEQUENCE [LARGE SCALE GENOMIC DNA]</scope>
    <source>
        <strain evidence="3 4">10D</strain>
    </source>
</reference>
<evidence type="ECO:0000256" key="1">
    <source>
        <dbReference type="SAM" id="SignalP"/>
    </source>
</evidence>
<proteinExistence type="predicted"/>
<dbReference type="RefSeq" id="XP_005535030.1">
    <property type="nucleotide sequence ID" value="XM_005534973.1"/>
</dbReference>
<evidence type="ECO:0000259" key="2">
    <source>
        <dbReference type="SMART" id="SM00835"/>
    </source>
</evidence>
<organism evidence="3 4">
    <name type="scientific">Cyanidioschyzon merolae (strain NIES-3377 / 10D)</name>
    <name type="common">Unicellular red alga</name>
    <dbReference type="NCBI Taxonomy" id="280699"/>
    <lineage>
        <taxon>Eukaryota</taxon>
        <taxon>Rhodophyta</taxon>
        <taxon>Bangiophyceae</taxon>
        <taxon>Cyanidiales</taxon>
        <taxon>Cyanidiaceae</taxon>
        <taxon>Cyanidioschyzon</taxon>
    </lineage>
</organism>
<sequence length="216" mass="23106">MMRRTLLSFWGLWCVIALVQSAFARPQAGTIQELLEAPASQYVENIFVDGVVALSTAAGSVQAYEGTRNPLLNSVGSAALYFTLKKCAILEPHVHTNTPEFYFVISGTGTFSLWSSNGSVVHLKTPITNGSFMIIPAGWPHMITGPETSSTPLVLLANYLSGLPQVYFLASRASVFEQTSPSVMASVFNVSTAEYSTFFGAESGVGIVFNSSCLAS</sequence>
<gene>
    <name evidence="3" type="ORF">CYME_CMA024C</name>
</gene>
<accession>M1V695</accession>
<evidence type="ECO:0000313" key="4">
    <source>
        <dbReference type="Proteomes" id="UP000007014"/>
    </source>
</evidence>
<feature type="signal peptide" evidence="1">
    <location>
        <begin position="1"/>
        <end position="24"/>
    </location>
</feature>
<dbReference type="EMBL" id="AP006483">
    <property type="protein sequence ID" value="BAM78744.1"/>
    <property type="molecule type" value="Genomic_DNA"/>
</dbReference>
<dbReference type="SUPFAM" id="SSF51182">
    <property type="entry name" value="RmlC-like cupins"/>
    <property type="match status" value="1"/>
</dbReference>
<dbReference type="HOGENOM" id="CLU_1257678_0_0_1"/>